<evidence type="ECO:0000313" key="6">
    <source>
        <dbReference type="EMBL" id="SQC08415.1"/>
    </source>
</evidence>
<dbReference type="InterPro" id="IPR018060">
    <property type="entry name" value="HTH_AraC"/>
</dbReference>
<reference evidence="6 7" key="1">
    <citation type="submission" date="2018-06" db="EMBL/GenBank/DDBJ databases">
        <authorList>
            <consortium name="Pathogen Informatics"/>
            <person name="Doyle S."/>
        </authorList>
    </citation>
    <scope>NUCLEOTIDE SEQUENCE [LARGE SCALE GENOMIC DNA]</scope>
    <source>
        <strain evidence="6 7">NCTC8081</strain>
    </source>
</reference>
<reference evidence="5" key="2">
    <citation type="submission" date="2019-11" db="EMBL/GenBank/DDBJ databases">
        <title>Characterization of Clostridium perfringens isolates from swine manure treated agricultural soils.</title>
        <authorList>
            <person name="Wushke S.T."/>
        </authorList>
    </citation>
    <scope>NUCLEOTIDE SEQUENCE</scope>
    <source>
        <strain evidence="5">X94</strain>
    </source>
</reference>
<dbReference type="Pfam" id="PF12833">
    <property type="entry name" value="HTH_18"/>
    <property type="match status" value="1"/>
</dbReference>
<dbReference type="SMART" id="SM00342">
    <property type="entry name" value="HTH_ARAC"/>
    <property type="match status" value="1"/>
</dbReference>
<protein>
    <submittedName>
        <fullName evidence="6">AraC family transcriptional regulator</fullName>
    </submittedName>
    <submittedName>
        <fullName evidence="5">Helix-turn-helix domain-containing protein</fullName>
    </submittedName>
</protein>
<dbReference type="CDD" id="cd06986">
    <property type="entry name" value="cupin_MmsR-like_N"/>
    <property type="match status" value="1"/>
</dbReference>
<dbReference type="AlphaFoldDB" id="A0A2X2WF01"/>
<dbReference type="RefSeq" id="WP_042258738.1">
    <property type="nucleotide sequence ID" value="NZ_CATNYS010000015.1"/>
</dbReference>
<dbReference type="Proteomes" id="UP000250234">
    <property type="component" value="Unassembled WGS sequence"/>
</dbReference>
<evidence type="ECO:0000313" key="5">
    <source>
        <dbReference type="EMBL" id="MDZ4908545.1"/>
    </source>
</evidence>
<evidence type="ECO:0000256" key="1">
    <source>
        <dbReference type="ARBA" id="ARBA00023015"/>
    </source>
</evidence>
<dbReference type="PROSITE" id="PS01124">
    <property type="entry name" value="HTH_ARAC_FAMILY_2"/>
    <property type="match status" value="1"/>
</dbReference>
<proteinExistence type="predicted"/>
<evidence type="ECO:0000256" key="3">
    <source>
        <dbReference type="ARBA" id="ARBA00023163"/>
    </source>
</evidence>
<dbReference type="Pfam" id="PF02311">
    <property type="entry name" value="AraC_binding"/>
    <property type="match status" value="1"/>
</dbReference>
<dbReference type="GO" id="GO:0043565">
    <property type="term" value="F:sequence-specific DNA binding"/>
    <property type="evidence" value="ECO:0007669"/>
    <property type="project" value="InterPro"/>
</dbReference>
<sequence length="293" mass="34371">MLDKLGCDKLKTLEYNESNKHKYLELKEKNSLDLYLGYCGMEKCLPSHSYGPAVRNNYLIHYIIDGEGTYYVNGQSYRLRKNQGFLICPNTLTYYKASKDNPWTYMWIAFNGIKAKKYLNYANLNEDNLIFEYTEDDSLEIYINRMFELNRMNYSNELEIQGLLYLFLSKLAMSKNENSLKRNNISDFYVEKAIEFMQNNYLNPNLKITDVANFVGLNRSYLTHLFKKSLKLSPQEFLLNYRINEATSLLKNTNLSVGTISKSIGYNDQLTFSKVFKKVKGISPKTYRDNFLK</sequence>
<dbReference type="GO" id="GO:0003700">
    <property type="term" value="F:DNA-binding transcription factor activity"/>
    <property type="evidence" value="ECO:0007669"/>
    <property type="project" value="InterPro"/>
</dbReference>
<dbReference type="Proteomes" id="UP001288778">
    <property type="component" value="Unassembled WGS sequence"/>
</dbReference>
<organism evidence="6 7">
    <name type="scientific">Clostridium perfringens</name>
    <dbReference type="NCBI Taxonomy" id="1502"/>
    <lineage>
        <taxon>Bacteria</taxon>
        <taxon>Bacillati</taxon>
        <taxon>Bacillota</taxon>
        <taxon>Clostridia</taxon>
        <taxon>Eubacteriales</taxon>
        <taxon>Clostridiaceae</taxon>
        <taxon>Clostridium</taxon>
    </lineage>
</organism>
<dbReference type="InterPro" id="IPR003313">
    <property type="entry name" value="AraC-bd"/>
</dbReference>
<evidence type="ECO:0000259" key="4">
    <source>
        <dbReference type="PROSITE" id="PS01124"/>
    </source>
</evidence>
<dbReference type="Gene3D" id="2.60.120.280">
    <property type="entry name" value="Regulatory protein AraC"/>
    <property type="match status" value="1"/>
</dbReference>
<keyword evidence="1" id="KW-0805">Transcription regulation</keyword>
<dbReference type="EMBL" id="WNUI01000009">
    <property type="protein sequence ID" value="MDZ4908545.1"/>
    <property type="molecule type" value="Genomic_DNA"/>
</dbReference>
<keyword evidence="2" id="KW-0238">DNA-binding</keyword>
<accession>A0A2X2WF01</accession>
<name>A0A2X2WF01_CLOPF</name>
<feature type="domain" description="HTH araC/xylS-type" evidence="4">
    <location>
        <begin position="191"/>
        <end position="290"/>
    </location>
</feature>
<dbReference type="SUPFAM" id="SSF51215">
    <property type="entry name" value="Regulatory protein AraC"/>
    <property type="match status" value="1"/>
</dbReference>
<dbReference type="InterPro" id="IPR020449">
    <property type="entry name" value="Tscrpt_reg_AraC-type_HTH"/>
</dbReference>
<evidence type="ECO:0000256" key="2">
    <source>
        <dbReference type="ARBA" id="ARBA00023125"/>
    </source>
</evidence>
<dbReference type="InterPro" id="IPR009057">
    <property type="entry name" value="Homeodomain-like_sf"/>
</dbReference>
<dbReference type="SUPFAM" id="SSF46689">
    <property type="entry name" value="Homeodomain-like"/>
    <property type="match status" value="2"/>
</dbReference>
<gene>
    <name evidence="6" type="primary">araC_2</name>
    <name evidence="5" type="ORF">GNF68_05605</name>
    <name evidence="6" type="ORF">NCTC8081_02342</name>
</gene>
<dbReference type="EMBL" id="UAWO01000002">
    <property type="protein sequence ID" value="SQC08415.1"/>
    <property type="molecule type" value="Genomic_DNA"/>
</dbReference>
<dbReference type="PANTHER" id="PTHR43280:SF30">
    <property type="entry name" value="MMSAB OPERON REGULATORY PROTEIN"/>
    <property type="match status" value="1"/>
</dbReference>
<dbReference type="PRINTS" id="PR00032">
    <property type="entry name" value="HTHARAC"/>
</dbReference>
<evidence type="ECO:0000313" key="7">
    <source>
        <dbReference type="Proteomes" id="UP000250234"/>
    </source>
</evidence>
<dbReference type="PANTHER" id="PTHR43280">
    <property type="entry name" value="ARAC-FAMILY TRANSCRIPTIONAL REGULATOR"/>
    <property type="match status" value="1"/>
</dbReference>
<keyword evidence="3" id="KW-0804">Transcription</keyword>
<dbReference type="InterPro" id="IPR037923">
    <property type="entry name" value="HTH-like"/>
</dbReference>
<dbReference type="Gene3D" id="1.10.10.60">
    <property type="entry name" value="Homeodomain-like"/>
    <property type="match status" value="2"/>
</dbReference>